<feature type="transmembrane region" description="Helical" evidence="2">
    <location>
        <begin position="99"/>
        <end position="115"/>
    </location>
</feature>
<reference evidence="3 4" key="1">
    <citation type="submission" date="2021-06" db="EMBL/GenBank/DDBJ databases">
        <title>Bacterium isolated from marine sediment.</title>
        <authorList>
            <person name="Zhu K.-L."/>
            <person name="Du Z.-J."/>
            <person name="Liang Q.-Y."/>
        </authorList>
    </citation>
    <scope>NUCLEOTIDE SEQUENCE [LARGE SCALE GENOMIC DNA]</scope>
    <source>
        <strain evidence="3 4">A346</strain>
    </source>
</reference>
<evidence type="ECO:0000313" key="3">
    <source>
        <dbReference type="EMBL" id="MBV0934187.1"/>
    </source>
</evidence>
<keyword evidence="4" id="KW-1185">Reference proteome</keyword>
<keyword evidence="2" id="KW-0812">Transmembrane</keyword>
<protein>
    <submittedName>
        <fullName evidence="3">Uncharacterized protein</fullName>
    </submittedName>
</protein>
<feature type="transmembrane region" description="Helical" evidence="2">
    <location>
        <begin position="61"/>
        <end position="78"/>
    </location>
</feature>
<dbReference type="RefSeq" id="WP_217335594.1">
    <property type="nucleotide sequence ID" value="NZ_JAHQZT010000017.1"/>
</dbReference>
<organism evidence="3 4">
    <name type="scientific">Marinobacterium weihaiense</name>
    <dbReference type="NCBI Taxonomy" id="2851016"/>
    <lineage>
        <taxon>Bacteria</taxon>
        <taxon>Pseudomonadati</taxon>
        <taxon>Pseudomonadota</taxon>
        <taxon>Gammaproteobacteria</taxon>
        <taxon>Oceanospirillales</taxon>
        <taxon>Oceanospirillaceae</taxon>
        <taxon>Marinobacterium</taxon>
    </lineage>
</organism>
<comment type="caution">
    <text evidence="3">The sequence shown here is derived from an EMBL/GenBank/DDBJ whole genome shotgun (WGS) entry which is preliminary data.</text>
</comment>
<gene>
    <name evidence="3" type="ORF">KTN04_12640</name>
</gene>
<evidence type="ECO:0000256" key="2">
    <source>
        <dbReference type="SAM" id="Phobius"/>
    </source>
</evidence>
<sequence length="164" mass="18646">MLKRILLAPALWLEKYAIRDGQFTGRAKRTAKVVTEVSIVTLVADPLLSMARFGEFGLSHPLYYVVMAALILMIYLIMRPGAETSLREMRRSQNWFVKGIFFSLFGALLAIDWLVNRWPETCDTNSLPSSKDADHYPIGSDGQNLDEDTRQNLYMDDMANPPGW</sequence>
<accession>A0ABS6MEM6</accession>
<evidence type="ECO:0000313" key="4">
    <source>
        <dbReference type="Proteomes" id="UP000755551"/>
    </source>
</evidence>
<dbReference type="EMBL" id="JAHQZT010000017">
    <property type="protein sequence ID" value="MBV0934187.1"/>
    <property type="molecule type" value="Genomic_DNA"/>
</dbReference>
<keyword evidence="2" id="KW-0472">Membrane</keyword>
<name>A0ABS6MEM6_9GAMM</name>
<dbReference type="Proteomes" id="UP000755551">
    <property type="component" value="Unassembled WGS sequence"/>
</dbReference>
<evidence type="ECO:0000256" key="1">
    <source>
        <dbReference type="SAM" id="MobiDB-lite"/>
    </source>
</evidence>
<feature type="region of interest" description="Disordered" evidence="1">
    <location>
        <begin position="126"/>
        <end position="147"/>
    </location>
</feature>
<keyword evidence="2" id="KW-1133">Transmembrane helix</keyword>
<proteinExistence type="predicted"/>